<feature type="transmembrane region" description="Helical" evidence="1">
    <location>
        <begin position="122"/>
        <end position="148"/>
    </location>
</feature>
<keyword evidence="1" id="KW-0812">Transmembrane</keyword>
<feature type="transmembrane region" description="Helical" evidence="1">
    <location>
        <begin position="775"/>
        <end position="793"/>
    </location>
</feature>
<organism evidence="2 3">
    <name type="scientific">Candidatus Woesebacteria bacterium RIFCSPLOWO2_01_FULL_44_14</name>
    <dbReference type="NCBI Taxonomy" id="1802525"/>
    <lineage>
        <taxon>Bacteria</taxon>
        <taxon>Candidatus Woeseibacteriota</taxon>
    </lineage>
</organism>
<keyword evidence="1" id="KW-1133">Transmembrane helix</keyword>
<dbReference type="AlphaFoldDB" id="A0A1F8C390"/>
<sequence>MRKLAISISLILLPVLLIFKNLFVPGPLAAGDAPHFFFEELKDLSFEPTAWTARGHNLGGINQPLWLHPVMILYRYLGQLLGNDLTIRILFYLPAIILAGLGPFLLTRYLKFSGKIQFFSSLFYLLNTYFLLLIDGGQVGVALAYGFFPVTLLFLIKNKFWPALTITFLLTVADPRIAVICFLTALLWNLNSKNLKFYILLVVTLVGLTAYWWFPLAKIRQAVSLGMPDLTLVRLRHAITIFSPHWPGNIFGKVANPPWYFYGVSVLILGNLVWTKKRKLVILFLVFAFLATIPLGSAFRDSTKFFVPLVLLGGILIGQTVEKFKKSWATALVYVYLIFLVHPALLGNLNFVLSGNKYSGDFQKIYENSKTDNSFFRTAWFPSVHPLTFETESTPALDAKDLVNLRPLAAVNAGSSDNFNYIHRDNFLDWYDLLGIKYLVFSGDPRNPYPNEEERQSWDDLLALTATTSGLVRQDWITDISVYENPDTLPRIFSTDQLNVVIGPELATNYQLLTTVYVEDGKWDPHTLEGTASESASLVFNGKNETDLAMSFLQDYFVGPADAGKNQWAVYGPEEYLTYKYQLLIRDYVFNDFDYNRGIAFSTQEGEKITFEFKVPETGNYVVAARRAGPDGDFGWETSQKTLKKGRHKEVIASNGKLSIFNVIALIPKTEFDKAIALAKTFNLHFGSVSDDETRDFVWEQVEVEKTSPTRYLVNFPENARWIVFTDSYHPGWAMTKDRLEYPSLPAYSMVNVFYRRPGWVTAEMVFAGQDQVRWGIWVSTVSILTLAIIWLWKRK</sequence>
<comment type="caution">
    <text evidence="2">The sequence shown here is derived from an EMBL/GenBank/DDBJ whole genome shotgun (WGS) entry which is preliminary data.</text>
</comment>
<evidence type="ECO:0000256" key="1">
    <source>
        <dbReference type="SAM" id="Phobius"/>
    </source>
</evidence>
<feature type="transmembrane region" description="Helical" evidence="1">
    <location>
        <begin position="281"/>
        <end position="299"/>
    </location>
</feature>
<accession>A0A1F8C390</accession>
<dbReference type="Proteomes" id="UP000178429">
    <property type="component" value="Unassembled WGS sequence"/>
</dbReference>
<feature type="transmembrane region" description="Helical" evidence="1">
    <location>
        <begin position="89"/>
        <end position="110"/>
    </location>
</feature>
<feature type="transmembrane region" description="Helical" evidence="1">
    <location>
        <begin position="305"/>
        <end position="321"/>
    </location>
</feature>
<dbReference type="STRING" id="1802525.A2975_02695"/>
<name>A0A1F8C390_9BACT</name>
<keyword evidence="1" id="KW-0472">Membrane</keyword>
<feature type="transmembrane region" description="Helical" evidence="1">
    <location>
        <begin position="160"/>
        <end position="188"/>
    </location>
</feature>
<gene>
    <name evidence="2" type="ORF">A2975_02695</name>
</gene>
<dbReference type="EMBL" id="MGHL01000002">
    <property type="protein sequence ID" value="OGM70774.1"/>
    <property type="molecule type" value="Genomic_DNA"/>
</dbReference>
<reference evidence="2 3" key="1">
    <citation type="journal article" date="2016" name="Nat. Commun.">
        <title>Thousands of microbial genomes shed light on interconnected biogeochemical processes in an aquifer system.</title>
        <authorList>
            <person name="Anantharaman K."/>
            <person name="Brown C.T."/>
            <person name="Hug L.A."/>
            <person name="Sharon I."/>
            <person name="Castelle C.J."/>
            <person name="Probst A.J."/>
            <person name="Thomas B.C."/>
            <person name="Singh A."/>
            <person name="Wilkins M.J."/>
            <person name="Karaoz U."/>
            <person name="Brodie E.L."/>
            <person name="Williams K.H."/>
            <person name="Hubbard S.S."/>
            <person name="Banfield J.F."/>
        </authorList>
    </citation>
    <scope>NUCLEOTIDE SEQUENCE [LARGE SCALE GENOMIC DNA]</scope>
</reference>
<protein>
    <recommendedName>
        <fullName evidence="4">Membrane protein 6-pyruvoyl-tetrahydropterin synthase-related domain-containing protein</fullName>
    </recommendedName>
</protein>
<proteinExistence type="predicted"/>
<feature type="transmembrane region" description="Helical" evidence="1">
    <location>
        <begin position="259"/>
        <end position="274"/>
    </location>
</feature>
<evidence type="ECO:0000313" key="2">
    <source>
        <dbReference type="EMBL" id="OGM70774.1"/>
    </source>
</evidence>
<feature type="transmembrane region" description="Helical" evidence="1">
    <location>
        <begin position="333"/>
        <end position="353"/>
    </location>
</feature>
<feature type="transmembrane region" description="Helical" evidence="1">
    <location>
        <begin position="195"/>
        <end position="214"/>
    </location>
</feature>
<evidence type="ECO:0008006" key="4">
    <source>
        <dbReference type="Google" id="ProtNLM"/>
    </source>
</evidence>
<evidence type="ECO:0000313" key="3">
    <source>
        <dbReference type="Proteomes" id="UP000178429"/>
    </source>
</evidence>